<evidence type="ECO:0000313" key="2">
    <source>
        <dbReference type="Proteomes" id="UP000007953"/>
    </source>
</evidence>
<sequence>MEDGISLDLPMLGRSSRLHLTLAFPMVGRFILPPCILLPSFPGAEHDDVFR</sequence>
<name>F6G5Y2_RALS8</name>
<proteinExistence type="predicted"/>
<dbReference type="PATRIC" id="fig|1031711.3.peg.92"/>
<accession>F6G5Y2</accession>
<reference evidence="1 2" key="1">
    <citation type="journal article" date="2011" name="J. Bacteriol.">
        <title>Complete genome sequence of the plant pathogen Ralstonia solanacearum strain Po82.</title>
        <authorList>
            <person name="Xu J."/>
            <person name="Zheng H.J."/>
            <person name="Liu L."/>
            <person name="Pan Z.C."/>
            <person name="Prior P."/>
            <person name="Tang B."/>
            <person name="Xu J.S."/>
            <person name="Zhang H."/>
            <person name="Tian Q."/>
            <person name="Zhang L.Q."/>
            <person name="Feng J."/>
        </authorList>
    </citation>
    <scope>NUCLEOTIDE SEQUENCE [LARGE SCALE GENOMIC DNA]</scope>
    <source>
        <strain evidence="1 2">Po82</strain>
    </source>
</reference>
<evidence type="ECO:0000313" key="1">
    <source>
        <dbReference type="EMBL" id="AEG67398.1"/>
    </source>
</evidence>
<protein>
    <submittedName>
        <fullName evidence="1">Uncharacterized protein</fullName>
    </submittedName>
</protein>
<dbReference type="AlphaFoldDB" id="F6G5Y2"/>
<dbReference type="HOGENOM" id="CLU_3102978_0_0_4"/>
<gene>
    <name evidence="1" type="ordered locus">RSPO_c00094</name>
</gene>
<dbReference type="Proteomes" id="UP000007953">
    <property type="component" value="Chromosome"/>
</dbReference>
<dbReference type="EMBL" id="CP002819">
    <property type="protein sequence ID" value="AEG67398.1"/>
    <property type="molecule type" value="Genomic_DNA"/>
</dbReference>
<organism evidence="1 2">
    <name type="scientific">Ralstonia solanacearum (strain Po82)</name>
    <dbReference type="NCBI Taxonomy" id="1031711"/>
    <lineage>
        <taxon>Bacteria</taxon>
        <taxon>Pseudomonadati</taxon>
        <taxon>Pseudomonadota</taxon>
        <taxon>Betaproteobacteria</taxon>
        <taxon>Burkholderiales</taxon>
        <taxon>Burkholderiaceae</taxon>
        <taxon>Ralstonia</taxon>
        <taxon>Ralstonia solanacearum species complex</taxon>
    </lineage>
</organism>
<dbReference type="KEGG" id="rsn:RSPO_c00094"/>